<evidence type="ECO:0000256" key="1">
    <source>
        <dbReference type="SAM" id="MobiDB-lite"/>
    </source>
</evidence>
<feature type="region of interest" description="Disordered" evidence="1">
    <location>
        <begin position="14"/>
        <end position="39"/>
    </location>
</feature>
<accession>M4VF98</accession>
<evidence type="ECO:0000313" key="2">
    <source>
        <dbReference type="EMBL" id="AGH97160.1"/>
    </source>
</evidence>
<reference evidence="2 3" key="1">
    <citation type="journal article" date="2013" name="ISME J.">
        <title>By their genes ye shall know them: genomic signatures of predatory bacteria.</title>
        <authorList>
            <person name="Pasternak Z."/>
            <person name="Pietrokovski S."/>
            <person name="Rotem O."/>
            <person name="Gophna U."/>
            <person name="Lurie-Weinberger M.N."/>
            <person name="Jurkevitch E."/>
        </authorList>
    </citation>
    <scope>NUCLEOTIDE SEQUENCE [LARGE SCALE GENOMIC DNA]</scope>
    <source>
        <strain evidence="2">EPB</strain>
    </source>
</reference>
<dbReference type="HOGENOM" id="CLU_3312678_0_0_5"/>
<dbReference type="KEGG" id="man:A11S_325"/>
<name>M4VF98_9BACT</name>
<sequence length="39" mass="4300">MSINMMGRFSLKPVKSCPDCRGKRGEIQGVLAHKQGKNP</sequence>
<dbReference type="EMBL" id="CP003538">
    <property type="protein sequence ID" value="AGH97160.1"/>
    <property type="molecule type" value="Genomic_DNA"/>
</dbReference>
<dbReference type="Proteomes" id="UP000011932">
    <property type="component" value="Chromosome"/>
</dbReference>
<protein>
    <submittedName>
        <fullName evidence="2">Uncharacterized protein</fullName>
    </submittedName>
</protein>
<organism evidence="2 3">
    <name type="scientific">Micavibrio aeruginosavorus EPB</name>
    <dbReference type="NCBI Taxonomy" id="349215"/>
    <lineage>
        <taxon>Bacteria</taxon>
        <taxon>Pseudomonadati</taxon>
        <taxon>Bdellovibrionota</taxon>
        <taxon>Bdellovibrionia</taxon>
        <taxon>Bdellovibrionales</taxon>
        <taxon>Pseudobdellovibrionaceae</taxon>
        <taxon>Micavibrio</taxon>
    </lineage>
</organism>
<evidence type="ECO:0000313" key="3">
    <source>
        <dbReference type="Proteomes" id="UP000011932"/>
    </source>
</evidence>
<gene>
    <name evidence="2" type="ORF">A11S_325</name>
</gene>
<dbReference type="AlphaFoldDB" id="M4VF98"/>
<proteinExistence type="predicted"/>